<feature type="signal peptide" evidence="1">
    <location>
        <begin position="1"/>
        <end position="21"/>
    </location>
</feature>
<sequence>MSRAHALAAVVLAALSVTASAATFVCPDLSAVAQVNACPLEEELKFTYNGFCSDTAKAYANQTDSCIRYDDYRAMKNVAMWESADGAFDGYISCGLPPAQVKALKPAGMTLEKLGKLTKLVCSYDKGIRLTHRTRANCTVANAQATCD</sequence>
<name>A0A9D7LV44_9RHOO</name>
<keyword evidence="1" id="KW-0732">Signal</keyword>
<reference evidence="3" key="1">
    <citation type="journal article" date="2021" name="Nat. Commun.">
        <title>Connecting structure to function with the recovery of over 1000 high-quality metagenome-assembled genomes from activated sludge using long-read sequencing.</title>
        <authorList>
            <person name="Singleton C.M."/>
            <person name="Petriglieri F."/>
            <person name="Kristensen J.M."/>
            <person name="Kirkegaard R.H."/>
            <person name="Michaelsen T.Y."/>
            <person name="Andersen M.H."/>
            <person name="Kondrotaite Z."/>
            <person name="Karst S.M."/>
            <person name="Dueholm M.S."/>
            <person name="Nielsen P.H."/>
            <person name="Albertsen M."/>
        </authorList>
    </citation>
    <scope>NUCLEOTIDE SEQUENCE [LARGE SCALE GENOMIC DNA]</scope>
</reference>
<evidence type="ECO:0000256" key="1">
    <source>
        <dbReference type="SAM" id="SignalP"/>
    </source>
</evidence>
<proteinExistence type="predicted"/>
<protein>
    <submittedName>
        <fullName evidence="2">Uncharacterized protein</fullName>
    </submittedName>
</protein>
<accession>A0A9D7LV44</accession>
<dbReference type="Proteomes" id="UP000808146">
    <property type="component" value="Unassembled WGS sequence"/>
</dbReference>
<comment type="caution">
    <text evidence="2">The sequence shown here is derived from an EMBL/GenBank/DDBJ whole genome shotgun (WGS) entry which is preliminary data.</text>
</comment>
<evidence type="ECO:0000313" key="2">
    <source>
        <dbReference type="EMBL" id="MBK8891748.1"/>
    </source>
</evidence>
<evidence type="ECO:0000313" key="3">
    <source>
        <dbReference type="Proteomes" id="UP000808146"/>
    </source>
</evidence>
<organism evidence="2 3">
    <name type="scientific">Candidatus Dechloromonas phosphorivorans</name>
    <dbReference type="NCBI Taxonomy" id="2899244"/>
    <lineage>
        <taxon>Bacteria</taxon>
        <taxon>Pseudomonadati</taxon>
        <taxon>Pseudomonadota</taxon>
        <taxon>Betaproteobacteria</taxon>
        <taxon>Rhodocyclales</taxon>
        <taxon>Azonexaceae</taxon>
        <taxon>Dechloromonas</taxon>
    </lineage>
</organism>
<dbReference type="AlphaFoldDB" id="A0A9D7LV44"/>
<gene>
    <name evidence="2" type="ORF">IPN75_15900</name>
</gene>
<feature type="chain" id="PRO_5039089469" evidence="1">
    <location>
        <begin position="22"/>
        <end position="148"/>
    </location>
</feature>
<dbReference type="EMBL" id="JADKBR010000019">
    <property type="protein sequence ID" value="MBK8891748.1"/>
    <property type="molecule type" value="Genomic_DNA"/>
</dbReference>